<evidence type="ECO:0000256" key="1">
    <source>
        <dbReference type="SAM" id="Coils"/>
    </source>
</evidence>
<dbReference type="Proteomes" id="UP001362999">
    <property type="component" value="Unassembled WGS sequence"/>
</dbReference>
<gene>
    <name evidence="2" type="ORF">R3P38DRAFT_2811707</name>
</gene>
<dbReference type="EMBL" id="JAWWNJ010000181">
    <property type="protein sequence ID" value="KAK6974692.1"/>
    <property type="molecule type" value="Genomic_DNA"/>
</dbReference>
<evidence type="ECO:0000313" key="3">
    <source>
        <dbReference type="Proteomes" id="UP001362999"/>
    </source>
</evidence>
<proteinExistence type="predicted"/>
<organism evidence="2 3">
    <name type="scientific">Favolaschia claudopus</name>
    <dbReference type="NCBI Taxonomy" id="2862362"/>
    <lineage>
        <taxon>Eukaryota</taxon>
        <taxon>Fungi</taxon>
        <taxon>Dikarya</taxon>
        <taxon>Basidiomycota</taxon>
        <taxon>Agaricomycotina</taxon>
        <taxon>Agaricomycetes</taxon>
        <taxon>Agaricomycetidae</taxon>
        <taxon>Agaricales</taxon>
        <taxon>Marasmiineae</taxon>
        <taxon>Mycenaceae</taxon>
        <taxon>Favolaschia</taxon>
    </lineage>
</organism>
<feature type="coiled-coil region" evidence="1">
    <location>
        <begin position="152"/>
        <end position="179"/>
    </location>
</feature>
<sequence>MAVGSIPAVIVVVVTSKQVLLCYSKSTVNEDALLEANVSPELGSIKVEMRIIHISCSISSGRSARTSRKALGDKQHPYKPQVLHEKSKKAAMGHTVELGEEFVTEGESGWSTEYDVVRSLGTFIFKYRPIATGISPRDALPQIASKEVGSDSGNAAAEIARLEAQLRELKGKVARVKSESSEKTFGFAA</sequence>
<evidence type="ECO:0000313" key="2">
    <source>
        <dbReference type="EMBL" id="KAK6974692.1"/>
    </source>
</evidence>
<keyword evidence="1" id="KW-0175">Coiled coil</keyword>
<dbReference type="AlphaFoldDB" id="A0AAV9Z8Z2"/>
<keyword evidence="3" id="KW-1185">Reference proteome</keyword>
<protein>
    <submittedName>
        <fullName evidence="2">Uncharacterized protein</fullName>
    </submittedName>
</protein>
<name>A0AAV9Z8Z2_9AGAR</name>
<accession>A0AAV9Z8Z2</accession>
<comment type="caution">
    <text evidence="2">The sequence shown here is derived from an EMBL/GenBank/DDBJ whole genome shotgun (WGS) entry which is preliminary data.</text>
</comment>
<reference evidence="2 3" key="1">
    <citation type="journal article" date="2024" name="J Genomics">
        <title>Draft genome sequencing and assembly of Favolaschia claudopus CIRM-BRFM 2984 isolated from oak limbs.</title>
        <authorList>
            <person name="Navarro D."/>
            <person name="Drula E."/>
            <person name="Chaduli D."/>
            <person name="Cazenave R."/>
            <person name="Ahrendt S."/>
            <person name="Wang J."/>
            <person name="Lipzen A."/>
            <person name="Daum C."/>
            <person name="Barry K."/>
            <person name="Grigoriev I.V."/>
            <person name="Favel A."/>
            <person name="Rosso M.N."/>
            <person name="Martin F."/>
        </authorList>
    </citation>
    <scope>NUCLEOTIDE SEQUENCE [LARGE SCALE GENOMIC DNA]</scope>
    <source>
        <strain evidence="2 3">CIRM-BRFM 2984</strain>
    </source>
</reference>